<evidence type="ECO:0000313" key="2">
    <source>
        <dbReference type="Proteomes" id="UP000188268"/>
    </source>
</evidence>
<reference evidence="1 2" key="1">
    <citation type="submission" date="2013-09" db="EMBL/GenBank/DDBJ databases">
        <title>Corchorus capsularis genome sequencing.</title>
        <authorList>
            <person name="Alam M."/>
            <person name="Haque M.S."/>
            <person name="Islam M.S."/>
            <person name="Emdad E.M."/>
            <person name="Islam M.M."/>
            <person name="Ahmed B."/>
            <person name="Halim A."/>
            <person name="Hossen Q.M.M."/>
            <person name="Hossain M.Z."/>
            <person name="Ahmed R."/>
            <person name="Khan M.M."/>
            <person name="Islam R."/>
            <person name="Rashid M.M."/>
            <person name="Khan S.A."/>
            <person name="Rahman M.S."/>
            <person name="Alam M."/>
        </authorList>
    </citation>
    <scope>NUCLEOTIDE SEQUENCE [LARGE SCALE GENOMIC DNA]</scope>
    <source>
        <strain evidence="2">cv. CVL-1</strain>
        <tissue evidence="1">Whole seedling</tissue>
    </source>
</reference>
<protein>
    <submittedName>
        <fullName evidence="1">Ankyrin-2-like protein</fullName>
    </submittedName>
</protein>
<gene>
    <name evidence="1" type="ORF">CCACVL1_07298</name>
</gene>
<evidence type="ECO:0000313" key="1">
    <source>
        <dbReference type="EMBL" id="OMO90773.1"/>
    </source>
</evidence>
<name>A0A1R3J7F0_COCAP</name>
<keyword evidence="2" id="KW-1185">Reference proteome</keyword>
<comment type="caution">
    <text evidence="1">The sequence shown here is derived from an EMBL/GenBank/DDBJ whole genome shotgun (WGS) entry which is preliminary data.</text>
</comment>
<accession>A0A1R3J7F0</accession>
<dbReference type="Gramene" id="OMO90773">
    <property type="protein sequence ID" value="OMO90773"/>
    <property type="gene ID" value="CCACVL1_07298"/>
</dbReference>
<organism evidence="1 2">
    <name type="scientific">Corchorus capsularis</name>
    <name type="common">Jute</name>
    <dbReference type="NCBI Taxonomy" id="210143"/>
    <lineage>
        <taxon>Eukaryota</taxon>
        <taxon>Viridiplantae</taxon>
        <taxon>Streptophyta</taxon>
        <taxon>Embryophyta</taxon>
        <taxon>Tracheophyta</taxon>
        <taxon>Spermatophyta</taxon>
        <taxon>Magnoliopsida</taxon>
        <taxon>eudicotyledons</taxon>
        <taxon>Gunneridae</taxon>
        <taxon>Pentapetalae</taxon>
        <taxon>rosids</taxon>
        <taxon>malvids</taxon>
        <taxon>Malvales</taxon>
        <taxon>Malvaceae</taxon>
        <taxon>Grewioideae</taxon>
        <taxon>Apeibeae</taxon>
        <taxon>Corchorus</taxon>
    </lineage>
</organism>
<dbReference type="AlphaFoldDB" id="A0A1R3J7F0"/>
<sequence length="47" mass="4791">MASVQPLLESGLLSASILGGSYRSKSLGGSLLLLPFAALLLRVSSCL</sequence>
<dbReference type="Proteomes" id="UP000188268">
    <property type="component" value="Unassembled WGS sequence"/>
</dbReference>
<proteinExistence type="predicted"/>
<dbReference type="EMBL" id="AWWV01008408">
    <property type="protein sequence ID" value="OMO90773.1"/>
    <property type="molecule type" value="Genomic_DNA"/>
</dbReference>